<dbReference type="GO" id="GO:0004930">
    <property type="term" value="F:G protein-coupled receptor activity"/>
    <property type="evidence" value="ECO:0007669"/>
    <property type="project" value="UniProtKB-KW"/>
</dbReference>
<dbReference type="PROSITE" id="PS50262">
    <property type="entry name" value="G_PROTEIN_RECEP_F1_2"/>
    <property type="match status" value="1"/>
</dbReference>
<feature type="transmembrane region" description="Helical" evidence="8">
    <location>
        <begin position="284"/>
        <end position="305"/>
    </location>
</feature>
<dbReference type="PANTHER" id="PTHR24243:SF230">
    <property type="entry name" value="G-PROTEIN COUPLED RECEPTORS FAMILY 1 PROFILE DOMAIN-CONTAINING PROTEIN"/>
    <property type="match status" value="1"/>
</dbReference>
<feature type="transmembrane region" description="Helical" evidence="8">
    <location>
        <begin position="325"/>
        <end position="347"/>
    </location>
</feature>
<feature type="transmembrane region" description="Helical" evidence="8">
    <location>
        <begin position="79"/>
        <end position="98"/>
    </location>
</feature>
<keyword evidence="2 8" id="KW-0812">Transmembrane</keyword>
<dbReference type="GO" id="GO:0005886">
    <property type="term" value="C:plasma membrane"/>
    <property type="evidence" value="ECO:0007669"/>
    <property type="project" value="TreeGrafter"/>
</dbReference>
<evidence type="ECO:0000256" key="2">
    <source>
        <dbReference type="ARBA" id="ARBA00022692"/>
    </source>
</evidence>
<keyword evidence="7" id="KW-0807">Transducer</keyword>
<organism evidence="10 11">
    <name type="scientific">Mytilus edulis</name>
    <name type="common">Blue mussel</name>
    <dbReference type="NCBI Taxonomy" id="6550"/>
    <lineage>
        <taxon>Eukaryota</taxon>
        <taxon>Metazoa</taxon>
        <taxon>Spiralia</taxon>
        <taxon>Lophotrochozoa</taxon>
        <taxon>Mollusca</taxon>
        <taxon>Bivalvia</taxon>
        <taxon>Autobranchia</taxon>
        <taxon>Pteriomorphia</taxon>
        <taxon>Mytilida</taxon>
        <taxon>Mytiloidea</taxon>
        <taxon>Mytilidae</taxon>
        <taxon>Mytilinae</taxon>
        <taxon>Mytilus</taxon>
    </lineage>
</organism>
<evidence type="ECO:0000256" key="5">
    <source>
        <dbReference type="ARBA" id="ARBA00023136"/>
    </source>
</evidence>
<keyword evidence="4" id="KW-0297">G-protein coupled receptor</keyword>
<evidence type="ECO:0000256" key="4">
    <source>
        <dbReference type="ARBA" id="ARBA00023040"/>
    </source>
</evidence>
<comment type="caution">
    <text evidence="10">The sequence shown here is derived from an EMBL/GenBank/DDBJ whole genome shotgun (WGS) entry which is preliminary data.</text>
</comment>
<reference evidence="10" key="1">
    <citation type="submission" date="2021-03" db="EMBL/GenBank/DDBJ databases">
        <authorList>
            <person name="Bekaert M."/>
        </authorList>
    </citation>
    <scope>NUCLEOTIDE SEQUENCE</scope>
</reference>
<dbReference type="Gene3D" id="1.20.1070.10">
    <property type="entry name" value="Rhodopsin 7-helix transmembrane proteins"/>
    <property type="match status" value="1"/>
</dbReference>
<evidence type="ECO:0000256" key="6">
    <source>
        <dbReference type="ARBA" id="ARBA00023170"/>
    </source>
</evidence>
<evidence type="ECO:0000256" key="3">
    <source>
        <dbReference type="ARBA" id="ARBA00022989"/>
    </source>
</evidence>
<evidence type="ECO:0000313" key="10">
    <source>
        <dbReference type="EMBL" id="CAG2197266.1"/>
    </source>
</evidence>
<dbReference type="PANTHER" id="PTHR24243">
    <property type="entry name" value="G-PROTEIN COUPLED RECEPTOR"/>
    <property type="match status" value="1"/>
</dbReference>
<dbReference type="Proteomes" id="UP000683360">
    <property type="component" value="Unassembled WGS sequence"/>
</dbReference>
<keyword evidence="11" id="KW-1185">Reference proteome</keyword>
<accession>A0A8S3QKX9</accession>
<feature type="domain" description="G-protein coupled receptors family 1 profile" evidence="9">
    <location>
        <begin position="60"/>
        <end position="299"/>
    </location>
</feature>
<name>A0A8S3QKX9_MYTED</name>
<evidence type="ECO:0000313" key="11">
    <source>
        <dbReference type="Proteomes" id="UP000683360"/>
    </source>
</evidence>
<comment type="subcellular location">
    <subcellularLocation>
        <location evidence="1">Membrane</location>
        <topology evidence="1">Multi-pass membrane protein</topology>
    </subcellularLocation>
</comment>
<gene>
    <name evidence="10" type="ORF">MEDL_12124</name>
</gene>
<feature type="transmembrane region" description="Helical" evidence="8">
    <location>
        <begin position="48"/>
        <end position="67"/>
    </location>
</feature>
<keyword evidence="3 8" id="KW-1133">Transmembrane helix</keyword>
<dbReference type="SUPFAM" id="SSF81321">
    <property type="entry name" value="Family A G protein-coupled receptor-like"/>
    <property type="match status" value="1"/>
</dbReference>
<keyword evidence="5 8" id="KW-0472">Membrane</keyword>
<evidence type="ECO:0000259" key="9">
    <source>
        <dbReference type="PROSITE" id="PS50262"/>
    </source>
</evidence>
<evidence type="ECO:0000256" key="7">
    <source>
        <dbReference type="ARBA" id="ARBA00023224"/>
    </source>
</evidence>
<dbReference type="EMBL" id="CAJPWZ010000644">
    <property type="protein sequence ID" value="CAG2197266.1"/>
    <property type="molecule type" value="Genomic_DNA"/>
</dbReference>
<protein>
    <recommendedName>
        <fullName evidence="9">G-protein coupled receptors family 1 profile domain-containing protein</fullName>
    </recommendedName>
</protein>
<sequence>MMQNSSLFTFVGQIILNGSGNESFYTYQDYPSIPDEPLFHLLSKLEQYGLPTLFTVGIILNVLSGIIISKTELIKVTPFVYLMAFSVVDSMYLLAKIVPWASGRVYNVYVIAGMCQVFYYLSFLTNFLEWWITVMLLCERNYVLFKPDNSRKYCSPFRTKCALIVISVFAIVCHLYLTWTSAVIEHNGMKMCMVIPENVEDINVLRKIDTAFSFIVPIFVTLSLIVSALVKWAIGPSKARRDIRGFSSASVVIRRQSNDYQSIKQKPEYLIGFNPKLFTTRRRITFKIIIIVLFILLICLPHDALKARLILLNGGHTATLQEIGWLRLMSEIYAINFGLKGVLYFIIFPEFRMAAWRLIQVNLLSKCNKEEKEMCTEV</sequence>
<dbReference type="OrthoDB" id="6074760at2759"/>
<dbReference type="AlphaFoldDB" id="A0A8S3QKX9"/>
<keyword evidence="6" id="KW-0675">Receptor</keyword>
<proteinExistence type="predicted"/>
<feature type="transmembrane region" description="Helical" evidence="8">
    <location>
        <begin position="211"/>
        <end position="234"/>
    </location>
</feature>
<feature type="transmembrane region" description="Helical" evidence="8">
    <location>
        <begin position="159"/>
        <end position="179"/>
    </location>
</feature>
<evidence type="ECO:0000256" key="8">
    <source>
        <dbReference type="SAM" id="Phobius"/>
    </source>
</evidence>
<dbReference type="InterPro" id="IPR017452">
    <property type="entry name" value="GPCR_Rhodpsn_7TM"/>
</dbReference>
<feature type="transmembrane region" description="Helical" evidence="8">
    <location>
        <begin position="118"/>
        <end position="138"/>
    </location>
</feature>
<evidence type="ECO:0000256" key="1">
    <source>
        <dbReference type="ARBA" id="ARBA00004141"/>
    </source>
</evidence>